<dbReference type="OrthoDB" id="5173766at2"/>
<gene>
    <name evidence="2" type="ORF">E1269_25680</name>
</gene>
<evidence type="ECO:0000313" key="2">
    <source>
        <dbReference type="EMBL" id="TDE00318.1"/>
    </source>
</evidence>
<comment type="caution">
    <text evidence="2">The sequence shown here is derived from an EMBL/GenBank/DDBJ whole genome shotgun (WGS) entry which is preliminary data.</text>
</comment>
<sequence length="397" mass="42043">MVVSDGGRADAGAGARAAGAGGAGGIRRAVEELLRVEAEVSRLVDGAARDAGRQGARVADVLRQARHPPVRNTADEVAGLSATLPGAIEPIAQTSSAALATEVHALLGLLAVDHHHLDPLPPLNTGAPRTSGGMAGAFPEGFARDYVQTVLDDLRRGRATTKDQAGAHPDADQALVDAARGAIVAAVSPQHRRQVDDWLSHPDCHAVELHGPQVSDRELELRAGWTRPPDRGIGNADPWRLRDDGKVVSKHRAGTEATRFTSAEAFARPLEMFLDIADRHPGGLEHLLDENFPAGIAPVFIDAASAGVRPDDLTGFRGTGTGTAAAAKDWRKMRTAAMKKEGECLPPVRTVAYDPTVEGSVPGVRLIFTRNAEGWVMTTYYPAGEPSYDNVRLEELT</sequence>
<feature type="region of interest" description="Disordered" evidence="1">
    <location>
        <begin position="1"/>
        <end position="21"/>
    </location>
</feature>
<organism evidence="2 3">
    <name type="scientific">Jiangella asiatica</name>
    <dbReference type="NCBI Taxonomy" id="2530372"/>
    <lineage>
        <taxon>Bacteria</taxon>
        <taxon>Bacillati</taxon>
        <taxon>Actinomycetota</taxon>
        <taxon>Actinomycetes</taxon>
        <taxon>Jiangellales</taxon>
        <taxon>Jiangellaceae</taxon>
        <taxon>Jiangella</taxon>
    </lineage>
</organism>
<evidence type="ECO:0000313" key="3">
    <source>
        <dbReference type="Proteomes" id="UP000294739"/>
    </source>
</evidence>
<dbReference type="AlphaFoldDB" id="A0A4V2Z0B5"/>
<keyword evidence="3" id="KW-1185">Reference proteome</keyword>
<evidence type="ECO:0000256" key="1">
    <source>
        <dbReference type="SAM" id="MobiDB-lite"/>
    </source>
</evidence>
<dbReference type="EMBL" id="SMKZ01000051">
    <property type="protein sequence ID" value="TDE00318.1"/>
    <property type="molecule type" value="Genomic_DNA"/>
</dbReference>
<reference evidence="2 3" key="1">
    <citation type="submission" date="2019-03" db="EMBL/GenBank/DDBJ databases">
        <title>Draft genome sequences of novel Actinobacteria.</title>
        <authorList>
            <person name="Sahin N."/>
            <person name="Ay H."/>
            <person name="Saygin H."/>
        </authorList>
    </citation>
    <scope>NUCLEOTIDE SEQUENCE [LARGE SCALE GENOMIC DNA]</scope>
    <source>
        <strain evidence="2 3">5K138</strain>
    </source>
</reference>
<dbReference type="RefSeq" id="WP_131899946.1">
    <property type="nucleotide sequence ID" value="NZ_SMKZ01000051.1"/>
</dbReference>
<proteinExistence type="predicted"/>
<name>A0A4V2Z0B5_9ACTN</name>
<accession>A0A4V2Z0B5</accession>
<protein>
    <submittedName>
        <fullName evidence="2">Uncharacterized protein</fullName>
    </submittedName>
</protein>
<dbReference type="InParanoid" id="A0A4V2Z0B5"/>
<dbReference type="Proteomes" id="UP000294739">
    <property type="component" value="Unassembled WGS sequence"/>
</dbReference>